<feature type="compositionally biased region" description="Low complexity" evidence="1">
    <location>
        <begin position="49"/>
        <end position="73"/>
    </location>
</feature>
<dbReference type="AlphaFoldDB" id="A0A4U6WCJ7"/>
<dbReference type="Proteomes" id="UP000298652">
    <property type="component" value="Chromosome 1"/>
</dbReference>
<sequence length="106" mass="11926">MRLHPPSFCRRCCRKTPRRARAYRSQFHRAISSRQLRPGPLLSRRRRTSPGPLLSRRLSFSLSPAREGAGARALPPPPQPPGEEDADKWGPLVSEEGRELSGVDCE</sequence>
<feature type="compositionally biased region" description="Basic and acidic residues" evidence="1">
    <location>
        <begin position="95"/>
        <end position="106"/>
    </location>
</feature>
<evidence type="ECO:0000256" key="1">
    <source>
        <dbReference type="SAM" id="MobiDB-lite"/>
    </source>
</evidence>
<accession>A0A4U6WCJ7</accession>
<feature type="region of interest" description="Disordered" evidence="1">
    <location>
        <begin position="23"/>
        <end position="106"/>
    </location>
</feature>
<evidence type="ECO:0000313" key="2">
    <source>
        <dbReference type="EMBL" id="TKW39443.1"/>
    </source>
</evidence>
<evidence type="ECO:0000313" key="3">
    <source>
        <dbReference type="Proteomes" id="UP000298652"/>
    </source>
</evidence>
<dbReference type="EMBL" id="CM016552">
    <property type="protein sequence ID" value="TKW39443.1"/>
    <property type="molecule type" value="Genomic_DNA"/>
</dbReference>
<name>A0A4U6WCJ7_SETVI</name>
<dbReference type="Gramene" id="TKW39443">
    <property type="protein sequence ID" value="TKW39443"/>
    <property type="gene ID" value="SEVIR_1G179100v2"/>
</dbReference>
<feature type="compositionally biased region" description="Low complexity" evidence="1">
    <location>
        <begin position="32"/>
        <end position="42"/>
    </location>
</feature>
<proteinExistence type="predicted"/>
<gene>
    <name evidence="2" type="ORF">SEVIR_1G179100v2</name>
</gene>
<keyword evidence="3" id="KW-1185">Reference proteome</keyword>
<reference evidence="2" key="1">
    <citation type="submission" date="2019-03" db="EMBL/GenBank/DDBJ databases">
        <title>WGS assembly of Setaria viridis.</title>
        <authorList>
            <person name="Huang P."/>
            <person name="Jenkins J."/>
            <person name="Grimwood J."/>
            <person name="Barry K."/>
            <person name="Healey A."/>
            <person name="Mamidi S."/>
            <person name="Sreedasyam A."/>
            <person name="Shu S."/>
            <person name="Feldman M."/>
            <person name="Wu J."/>
            <person name="Yu Y."/>
            <person name="Chen C."/>
            <person name="Johnson J."/>
            <person name="Rokhsar D."/>
            <person name="Baxter I."/>
            <person name="Schmutz J."/>
            <person name="Brutnell T."/>
            <person name="Kellogg E."/>
        </authorList>
    </citation>
    <scope>NUCLEOTIDE SEQUENCE [LARGE SCALE GENOMIC DNA]</scope>
</reference>
<organism evidence="2 3">
    <name type="scientific">Setaria viridis</name>
    <name type="common">Green bristlegrass</name>
    <name type="synonym">Setaria italica subsp. viridis</name>
    <dbReference type="NCBI Taxonomy" id="4556"/>
    <lineage>
        <taxon>Eukaryota</taxon>
        <taxon>Viridiplantae</taxon>
        <taxon>Streptophyta</taxon>
        <taxon>Embryophyta</taxon>
        <taxon>Tracheophyta</taxon>
        <taxon>Spermatophyta</taxon>
        <taxon>Magnoliopsida</taxon>
        <taxon>Liliopsida</taxon>
        <taxon>Poales</taxon>
        <taxon>Poaceae</taxon>
        <taxon>PACMAD clade</taxon>
        <taxon>Panicoideae</taxon>
        <taxon>Panicodae</taxon>
        <taxon>Paniceae</taxon>
        <taxon>Cenchrinae</taxon>
        <taxon>Setaria</taxon>
    </lineage>
</organism>
<protein>
    <submittedName>
        <fullName evidence="2">Uncharacterized protein</fullName>
    </submittedName>
</protein>